<gene>
    <name evidence="3" type="ORF">PsYK624_014100</name>
</gene>
<feature type="domain" description="DUF6533" evidence="2">
    <location>
        <begin position="19"/>
        <end position="46"/>
    </location>
</feature>
<evidence type="ECO:0000313" key="4">
    <source>
        <dbReference type="Proteomes" id="UP000703269"/>
    </source>
</evidence>
<dbReference type="EMBL" id="BPQB01000002">
    <property type="protein sequence ID" value="GJE85331.1"/>
    <property type="molecule type" value="Genomic_DNA"/>
</dbReference>
<comment type="caution">
    <text evidence="3">The sequence shown here is derived from an EMBL/GenBank/DDBJ whole genome shotgun (WGS) entry which is preliminary data.</text>
</comment>
<dbReference type="Pfam" id="PF20151">
    <property type="entry name" value="DUF6533"/>
    <property type="match status" value="1"/>
</dbReference>
<dbReference type="InterPro" id="IPR045340">
    <property type="entry name" value="DUF6533"/>
</dbReference>
<keyword evidence="4" id="KW-1185">Reference proteome</keyword>
<dbReference type="AlphaFoldDB" id="A0A9P3L7R0"/>
<organism evidence="3 4">
    <name type="scientific">Phanerochaete sordida</name>
    <dbReference type="NCBI Taxonomy" id="48140"/>
    <lineage>
        <taxon>Eukaryota</taxon>
        <taxon>Fungi</taxon>
        <taxon>Dikarya</taxon>
        <taxon>Basidiomycota</taxon>
        <taxon>Agaricomycotina</taxon>
        <taxon>Agaricomycetes</taxon>
        <taxon>Polyporales</taxon>
        <taxon>Phanerochaetaceae</taxon>
        <taxon>Phanerochaete</taxon>
    </lineage>
</organism>
<evidence type="ECO:0000259" key="2">
    <source>
        <dbReference type="Pfam" id="PF20151"/>
    </source>
</evidence>
<evidence type="ECO:0000256" key="1">
    <source>
        <dbReference type="SAM" id="Phobius"/>
    </source>
</evidence>
<name>A0A9P3L7R0_9APHY</name>
<evidence type="ECO:0000313" key="3">
    <source>
        <dbReference type="EMBL" id="GJE85331.1"/>
    </source>
</evidence>
<feature type="transmembrane region" description="Helical" evidence="1">
    <location>
        <begin position="54"/>
        <end position="75"/>
    </location>
</feature>
<reference evidence="3 4" key="1">
    <citation type="submission" date="2021-08" db="EMBL/GenBank/DDBJ databases">
        <title>Draft Genome Sequence of Phanerochaete sordida strain YK-624.</title>
        <authorList>
            <person name="Mori T."/>
            <person name="Dohra H."/>
            <person name="Suzuki T."/>
            <person name="Kawagishi H."/>
            <person name="Hirai H."/>
        </authorList>
    </citation>
    <scope>NUCLEOTIDE SEQUENCE [LARGE SCALE GENOMIC DNA]</scope>
    <source>
        <strain evidence="3 4">YK-624</strain>
    </source>
</reference>
<keyword evidence="1" id="KW-0472">Membrane</keyword>
<accession>A0A9P3L7R0</accession>
<protein>
    <recommendedName>
        <fullName evidence="2">DUF6533 domain-containing protein</fullName>
    </recommendedName>
</protein>
<keyword evidence="1" id="KW-1133">Transmembrane helix</keyword>
<feature type="transmembrane region" description="Helical" evidence="1">
    <location>
        <begin position="16"/>
        <end position="33"/>
    </location>
</feature>
<proteinExistence type="predicted"/>
<keyword evidence="1" id="KW-0812">Transmembrane</keyword>
<sequence length="158" mass="17464">MSATITTSLVQTQTQITSVLIAAFALIVYDYIITFKSEILTVWRWRTESKQAKVVTFVTLAARGTLLFQAAGYALQVMRNSSELSCSILDNRCLSNNRLGAGCLFYCCKNTKPVPSPVDHSCRMLCAGICPCADKYRRHDCVPPPICTTDSGLRQDVD</sequence>
<dbReference type="Proteomes" id="UP000703269">
    <property type="component" value="Unassembled WGS sequence"/>
</dbReference>